<gene>
    <name evidence="4" type="ORF">DSLASN_47990</name>
</gene>
<feature type="transmembrane region" description="Helical" evidence="1">
    <location>
        <begin position="77"/>
        <end position="101"/>
    </location>
</feature>
<evidence type="ECO:0000313" key="4">
    <source>
        <dbReference type="EMBL" id="BCS99167.1"/>
    </source>
</evidence>
<dbReference type="Pfam" id="PF21001">
    <property type="entry name" value="YqiJ_N"/>
    <property type="match status" value="1"/>
</dbReference>
<name>A0ABM7PPT0_9BACT</name>
<proteinExistence type="predicted"/>
<dbReference type="Pfam" id="PF07290">
    <property type="entry name" value="YqiJ_OB"/>
    <property type="match status" value="1"/>
</dbReference>
<feature type="transmembrane region" description="Helical" evidence="1">
    <location>
        <begin position="12"/>
        <end position="37"/>
    </location>
</feature>
<dbReference type="InterPro" id="IPR010840">
    <property type="entry name" value="YqiJ_OB"/>
</dbReference>
<evidence type="ECO:0008006" key="6">
    <source>
        <dbReference type="Google" id="ProtNLM"/>
    </source>
</evidence>
<protein>
    <recommendedName>
        <fullName evidence="6">DUF1449 family protein</fullName>
    </recommendedName>
</protein>
<feature type="domain" description="Inner membrane protein YqiJ OB-fold" evidence="2">
    <location>
        <begin position="150"/>
        <end position="212"/>
    </location>
</feature>
<dbReference type="Proteomes" id="UP001320148">
    <property type="component" value="Chromosome"/>
</dbReference>
<keyword evidence="5" id="KW-1185">Reference proteome</keyword>
<keyword evidence="1" id="KW-0472">Membrane</keyword>
<reference evidence="4 5" key="1">
    <citation type="submission" date="2021-02" db="EMBL/GenBank/DDBJ databases">
        <title>Complete genome of Desulfoluna sp. strain ASN36.</title>
        <authorList>
            <person name="Takahashi A."/>
            <person name="Kojima H."/>
            <person name="Fukui M."/>
        </authorList>
    </citation>
    <scope>NUCLEOTIDE SEQUENCE [LARGE SCALE GENOMIC DNA]</scope>
    <source>
        <strain evidence="4 5">ASN36</strain>
    </source>
</reference>
<feature type="domain" description="Inner membrane protein YqiJ N-terminal" evidence="3">
    <location>
        <begin position="10"/>
        <end position="127"/>
    </location>
</feature>
<evidence type="ECO:0000313" key="5">
    <source>
        <dbReference type="Proteomes" id="UP001320148"/>
    </source>
</evidence>
<evidence type="ECO:0000256" key="1">
    <source>
        <dbReference type="SAM" id="Phobius"/>
    </source>
</evidence>
<dbReference type="RefSeq" id="WP_236890518.1">
    <property type="nucleotide sequence ID" value="NZ_AP024488.1"/>
</dbReference>
<evidence type="ECO:0000259" key="2">
    <source>
        <dbReference type="Pfam" id="PF07290"/>
    </source>
</evidence>
<keyword evidence="1" id="KW-1133">Transmembrane helix</keyword>
<evidence type="ECO:0000259" key="3">
    <source>
        <dbReference type="Pfam" id="PF21001"/>
    </source>
</evidence>
<accession>A0ABM7PPT0</accession>
<feature type="transmembrane region" description="Helical" evidence="1">
    <location>
        <begin position="107"/>
        <end position="129"/>
    </location>
</feature>
<sequence>MVELLLHPANMPFTVALALMLCITFIEGAGSVLGFGFSEYLDNMVPDLDTSVDLDAPDVDAGSVFTRLFGWMGIKGVPLLILVVVFLTSFGLVGLTIQSVAQGVMGFYLPAVVASLGALVGTIPVVKVFGRSFARFFPKDETEAVSEKSYIGKVAYITVGHARVGSPAQAKLKDRYGTSHYIMVEPDMAGEEFDQGDAVLIVRQMGAVYGAIRNTAEELET</sequence>
<organism evidence="4 5">
    <name type="scientific">Desulfoluna limicola</name>
    <dbReference type="NCBI Taxonomy" id="2810562"/>
    <lineage>
        <taxon>Bacteria</taxon>
        <taxon>Pseudomonadati</taxon>
        <taxon>Thermodesulfobacteriota</taxon>
        <taxon>Desulfobacteria</taxon>
        <taxon>Desulfobacterales</taxon>
        <taxon>Desulfolunaceae</taxon>
        <taxon>Desulfoluna</taxon>
    </lineage>
</organism>
<dbReference type="EMBL" id="AP024488">
    <property type="protein sequence ID" value="BCS99167.1"/>
    <property type="molecule type" value="Genomic_DNA"/>
</dbReference>
<keyword evidence="1" id="KW-0812">Transmembrane</keyword>
<dbReference type="InterPro" id="IPR048376">
    <property type="entry name" value="YqiJ_N"/>
</dbReference>